<dbReference type="InterPro" id="IPR017854">
    <property type="entry name" value="Metalthion_dom_sf"/>
</dbReference>
<gene>
    <name evidence="4" type="ORF">GN234_07590</name>
</gene>
<dbReference type="Pfam" id="PF02069">
    <property type="entry name" value="Metallothio_Pro"/>
    <property type="match status" value="1"/>
</dbReference>
<dbReference type="KEGG" id="pbz:GN234_07590"/>
<dbReference type="Proteomes" id="UP000509545">
    <property type="component" value="Chromosome"/>
</dbReference>
<evidence type="ECO:0000256" key="3">
    <source>
        <dbReference type="SAM" id="MobiDB-lite"/>
    </source>
</evidence>
<protein>
    <submittedName>
        <fullName evidence="4">Metallothionein</fullName>
    </submittedName>
</protein>
<sequence>MSELKCGCPDCHCDVDPQRVFNHDGEAYCSQACAEQHPNGEPCPAPDCHCERSGKVGERDITDNQLDDALEETFPASDPISP</sequence>
<accession>A0A6N1CC88</accession>
<name>A0A6N1CC88_9PSED</name>
<dbReference type="AlphaFoldDB" id="A0A6N1CC88"/>
<proteinExistence type="predicted"/>
<evidence type="ECO:0000313" key="4">
    <source>
        <dbReference type="EMBL" id="QKS81810.1"/>
    </source>
</evidence>
<feature type="region of interest" description="Disordered" evidence="3">
    <location>
        <begin position="59"/>
        <end position="82"/>
    </location>
</feature>
<keyword evidence="2" id="KW-0480">Metal-thiolate cluster</keyword>
<dbReference type="EMBL" id="CP048810">
    <property type="protein sequence ID" value="QKS81810.1"/>
    <property type="molecule type" value="Genomic_DNA"/>
</dbReference>
<evidence type="ECO:0000256" key="2">
    <source>
        <dbReference type="ARBA" id="ARBA00022851"/>
    </source>
</evidence>
<dbReference type="RefSeq" id="WP_116831969.1">
    <property type="nucleotide sequence ID" value="NZ_CP048810.1"/>
</dbReference>
<dbReference type="Gene3D" id="2.30.170.10">
    <property type="match status" value="1"/>
</dbReference>
<organism evidence="4 5">
    <name type="scientific">Pseudomonas bijieensis</name>
    <dbReference type="NCBI Taxonomy" id="2681983"/>
    <lineage>
        <taxon>Bacteria</taxon>
        <taxon>Pseudomonadati</taxon>
        <taxon>Pseudomonadota</taxon>
        <taxon>Gammaproteobacteria</taxon>
        <taxon>Pseudomonadales</taxon>
        <taxon>Pseudomonadaceae</taxon>
        <taxon>Pseudomonas</taxon>
    </lineage>
</organism>
<dbReference type="SUPFAM" id="SSF57868">
    <property type="entry name" value="Metallothionein"/>
    <property type="match status" value="1"/>
</dbReference>
<dbReference type="GO" id="GO:0046872">
    <property type="term" value="F:metal ion binding"/>
    <property type="evidence" value="ECO:0007669"/>
    <property type="project" value="UniProtKB-KW"/>
</dbReference>
<reference evidence="4 5" key="1">
    <citation type="submission" date="2020-02" db="EMBL/GenBank/DDBJ databases">
        <authorList>
            <person name="Liang J."/>
        </authorList>
    </citation>
    <scope>NUCLEOTIDE SEQUENCE [LARGE SCALE GENOMIC DNA]</scope>
    <source>
        <strain evidence="4 5">L22-9</strain>
    </source>
</reference>
<evidence type="ECO:0000256" key="1">
    <source>
        <dbReference type="ARBA" id="ARBA00022723"/>
    </source>
</evidence>
<keyword evidence="1" id="KW-0479">Metal-binding</keyword>
<keyword evidence="5" id="KW-1185">Reference proteome</keyword>
<dbReference type="InterPro" id="IPR000518">
    <property type="entry name" value="Metalthion_fam14_prok"/>
</dbReference>
<evidence type="ECO:0000313" key="5">
    <source>
        <dbReference type="Proteomes" id="UP000509545"/>
    </source>
</evidence>